<feature type="transmembrane region" description="Helical" evidence="7">
    <location>
        <begin position="1201"/>
        <end position="1226"/>
    </location>
</feature>
<dbReference type="GO" id="GO:0034455">
    <property type="term" value="C:t-UTP complex"/>
    <property type="evidence" value="ECO:0007669"/>
    <property type="project" value="TreeGrafter"/>
</dbReference>
<dbReference type="EMBL" id="JBBNAE010000008">
    <property type="protein sequence ID" value="KAK9102857.1"/>
    <property type="molecule type" value="Genomic_DNA"/>
</dbReference>
<gene>
    <name evidence="9" type="ORF">Sjap_020111</name>
</gene>
<keyword evidence="6" id="KW-0687">Ribonucleoprotein</keyword>
<keyword evidence="10" id="KW-1185">Reference proteome</keyword>
<feature type="transmembrane region" description="Helical" evidence="7">
    <location>
        <begin position="1743"/>
        <end position="1761"/>
    </location>
</feature>
<comment type="similarity">
    <text evidence="2">Belongs to the HEATR1/UTP10 family.</text>
</comment>
<evidence type="ECO:0000256" key="3">
    <source>
        <dbReference type="ARBA" id="ARBA00022517"/>
    </source>
</evidence>
<feature type="transmembrane region" description="Helical" evidence="7">
    <location>
        <begin position="1306"/>
        <end position="1324"/>
    </location>
</feature>
<dbReference type="InterPro" id="IPR022125">
    <property type="entry name" value="U3snoRNP10_N"/>
</dbReference>
<evidence type="ECO:0000259" key="8">
    <source>
        <dbReference type="SMART" id="SM01036"/>
    </source>
</evidence>
<dbReference type="Proteomes" id="UP001417504">
    <property type="component" value="Unassembled WGS sequence"/>
</dbReference>
<dbReference type="SMART" id="SM01036">
    <property type="entry name" value="BP28CT"/>
    <property type="match status" value="1"/>
</dbReference>
<keyword evidence="7" id="KW-0812">Transmembrane</keyword>
<dbReference type="Pfam" id="PF12397">
    <property type="entry name" value="U3snoRNP10"/>
    <property type="match status" value="1"/>
</dbReference>
<comment type="caution">
    <text evidence="9">The sequence shown here is derived from an EMBL/GenBank/DDBJ whole genome shotgun (WGS) entry which is preliminary data.</text>
</comment>
<feature type="transmembrane region" description="Helical" evidence="7">
    <location>
        <begin position="1807"/>
        <end position="1824"/>
    </location>
</feature>
<protein>
    <recommendedName>
        <fullName evidence="8">BP28 C-terminal domain-containing protein</fullName>
    </recommendedName>
</protein>
<feature type="transmembrane region" description="Helical" evidence="7">
    <location>
        <begin position="1836"/>
        <end position="1858"/>
    </location>
</feature>
<dbReference type="SUPFAM" id="SSF48371">
    <property type="entry name" value="ARM repeat"/>
    <property type="match status" value="1"/>
</dbReference>
<dbReference type="InterPro" id="IPR012954">
    <property type="entry name" value="BP28_C_dom"/>
</dbReference>
<dbReference type="InterPro" id="IPR056384">
    <property type="entry name" value="ARM_At3g06530"/>
</dbReference>
<organism evidence="9 10">
    <name type="scientific">Stephania japonica</name>
    <dbReference type="NCBI Taxonomy" id="461633"/>
    <lineage>
        <taxon>Eukaryota</taxon>
        <taxon>Viridiplantae</taxon>
        <taxon>Streptophyta</taxon>
        <taxon>Embryophyta</taxon>
        <taxon>Tracheophyta</taxon>
        <taxon>Spermatophyta</taxon>
        <taxon>Magnoliopsida</taxon>
        <taxon>Ranunculales</taxon>
        <taxon>Menispermaceae</taxon>
        <taxon>Menispermoideae</taxon>
        <taxon>Cissampelideae</taxon>
        <taxon>Stephania</taxon>
    </lineage>
</organism>
<reference evidence="9 10" key="1">
    <citation type="submission" date="2024-01" db="EMBL/GenBank/DDBJ databases">
        <title>Genome assemblies of Stephania.</title>
        <authorList>
            <person name="Yang L."/>
        </authorList>
    </citation>
    <scope>NUCLEOTIDE SEQUENCE [LARGE SCALE GENOMIC DNA]</scope>
    <source>
        <strain evidence="9">QJT</strain>
        <tissue evidence="9">Leaf</tissue>
    </source>
</reference>
<evidence type="ECO:0000256" key="6">
    <source>
        <dbReference type="ARBA" id="ARBA00023274"/>
    </source>
</evidence>
<keyword evidence="3" id="KW-0690">Ribosome biogenesis</keyword>
<dbReference type="GO" id="GO:0030515">
    <property type="term" value="F:snoRNA binding"/>
    <property type="evidence" value="ECO:0007669"/>
    <property type="project" value="TreeGrafter"/>
</dbReference>
<dbReference type="PANTHER" id="PTHR13457:SF1">
    <property type="entry name" value="HEAT REPEAT-CONTAINING PROTEIN 1"/>
    <property type="match status" value="1"/>
</dbReference>
<keyword evidence="5" id="KW-0539">Nucleus</keyword>
<dbReference type="GO" id="GO:0032040">
    <property type="term" value="C:small-subunit processome"/>
    <property type="evidence" value="ECO:0007669"/>
    <property type="project" value="TreeGrafter"/>
</dbReference>
<dbReference type="GO" id="GO:0045943">
    <property type="term" value="P:positive regulation of transcription by RNA polymerase I"/>
    <property type="evidence" value="ECO:0007669"/>
    <property type="project" value="TreeGrafter"/>
</dbReference>
<evidence type="ECO:0000313" key="10">
    <source>
        <dbReference type="Proteomes" id="UP001417504"/>
    </source>
</evidence>
<keyword evidence="7" id="KW-0472">Membrane</keyword>
<evidence type="ECO:0000256" key="2">
    <source>
        <dbReference type="ARBA" id="ARBA00010559"/>
    </source>
</evidence>
<feature type="transmembrane region" description="Helical" evidence="7">
    <location>
        <begin position="1768"/>
        <end position="1787"/>
    </location>
</feature>
<evidence type="ECO:0000256" key="7">
    <source>
        <dbReference type="SAM" id="Phobius"/>
    </source>
</evidence>
<feature type="transmembrane region" description="Helical" evidence="7">
    <location>
        <begin position="1437"/>
        <end position="1459"/>
    </location>
</feature>
<dbReference type="Pfam" id="PF08146">
    <property type="entry name" value="BP28CT"/>
    <property type="match status" value="1"/>
</dbReference>
<keyword evidence="4" id="KW-0698">rRNA processing</keyword>
<dbReference type="PANTHER" id="PTHR13457">
    <property type="entry name" value="BAP28"/>
    <property type="match status" value="1"/>
</dbReference>
<dbReference type="Pfam" id="PF24477">
    <property type="entry name" value="ARM_At3g06530"/>
    <property type="match status" value="1"/>
</dbReference>
<feature type="transmembrane region" description="Helical" evidence="7">
    <location>
        <begin position="1479"/>
        <end position="1503"/>
    </location>
</feature>
<sequence length="2119" mass="240074">MSGSIASQLRAIKSFIQVEAEPPSKRPFTRPSIIFDPKEAADIDLHTILSIAQSGLEVLVQNDNRFGGYKNSLFSDKSREVDRELLGVEENNKINDSINSYLRLLSGYLHFPSSLKTLEYLFRRYKIHIYNVDELILCALPNHETHAFVRILQLLEFGNSKWKFLEGVKVSGAPPPMRVIVQQCIRDMGVLDTLCTYATPIKKYRPSAPVIGFFTSVVVEILGALPLIDDDTVRRILPYVFSGLEPTSRGGIDHKAGALMIIVLLAHRVALAPKAVKAMIESIARVARHDTKELFDLQWLRMLLMALISLVQSQSIEMLPKKGLEILVEVRDFAEVVLGLSKEFNIKRFLSVYLESLANYSSSDDFCRSALISAIRTLPVDDFIFNVVNKVLTSCVALSRRVESSELFESGCWAKQIFCIIDEIYPGQLRGAFHKFLEESKMNDIGDSVFETLSLMIDGGLDFSADISKSKFWLSLEHPNAVVRRASLSRLASSDVLEATFTDFQRNAAFQDVMLRALHDEDLGIVKLVLSLHGLSKVMDTPILFGALHDLLLRCINSVLTGKPAVSTSEVCDVAVSCLDFMISNFNDQIDFSKRLATVMFPLLLVLPKSWKLNIKALQLAEEIRWPFYHNISGDPPFFLKQPSFPGNRKESVSTSINMRTIETMAETFAKSPEEYLLWLIECSIDFELSKTLFFLVTLQSLIVKREELGAFAPLFRACFPVLKQAWRDFELSGDCLLMKELTVEKLDADCTRFISQLSNPNLKVMNGELLITIFWRLMKATVSLNDLCENQEWVCAVDELFILFAASPLKIYVKEHLHLLVTKCRITPVVFLSKFYTEEGFSVAVQIESLLCYARLCSQSTFSEKSIRSSDMQLLLNFPSVLVPISSKDQDVRVAAMKCIEGIYNLWHHNNTFGSDTVAAYSIWTPCLGEFLGLLREHQTLIISDQDFLPSFLTIVLGSSCSSLLAPQNLDKRFDQHKKEAISLFILSSALKLSAYGKFKVLALFKEMGGNVMRVEGVKSFLFELLERRVNHHIGLVQSCQPLSNVESDTLCLLLVLCLTLSSDYSPVPCHIEKSMETYVSRGFIEQSKQSSSNDPTHIQAAITNLGKMRGANFKMFKNDEDEQMIYQKRLYERSHNNVENRVACDEGIERIKMKNGSAIKLEIHCIAFEEDSDVGTFFLGMGPPPLVWNRTDSLSELMFWLWIILWECIIGNLGSLFHPLLFILMKLTSPCPVQSSMVMVTLQPQDLDTLDQDQQSSIQILASTSVFLQSKDLVSHEIICFNLVDFSISATSILIRDHTYSLKVTLAEASLTMVAAGIFMTFTMEGSSSLFQFFYNFIAVWEALISMLFTTWSVTIFLIKDNLLQMLVILLLGFSTNRRMYWMINLMRKIGAKTLCSLLDLLLLKKNIESSINITSFNLYINISIIILCRKGHYLITFLSSTIVVVMDMMLYAYYINHQATITKFMPDKIMDHIIDILIILGEAAVLQNGISLAKAGLPILTKKTKKKKRTINEVNRVLVVVVYPSLNSKGMISELKHDSKIAKKSELNALSTTFITQNPKFRLLSQAFLRTHKEKYKEHTHQLENQSCNHLSKLVEKKCFVVDDATDGWKQTSAKSSSDKTIIALYNIFYSLNTVNIYNIFDSRNMRNIVSMEGIISEHWLWWCGKQIDPLGPCSMVFLSFLCVYILECSPNLDLKTNLFGLTLEVPKKIEVVVACICPPLNRYCIVILFIILLKRFSSLVFNAYVFAYCAAISKLVIEHQLVKVILSMILLIPSNAITSRLLSLLALKEMLGKSLGRMKWSDVISDHLICFEIALLMLALDRVRPSTLEALNLFFLSLNSAFVLLCLGLSHLGFCFLVNRNIDIVEHDWAESESGYLDKNISFYKLINALADHHRSLFVPYFKYLLEDCKRHLTDEEEAKSVDLVHNRKKARTDISNIDKKKGRALSLDQWHLRALIISSLQKCFVYDTGSQKFLDSSNFQANNRNGNVSKLVVEAPASIDESEDVPSVKEVDDSLVSCLGQMAVTAGSDLLWKPLNHEVLMQTRSEKVRARILGLRVIKYLVEHLKEEYLVLLEETIRTLGELLEDVELPVKTLAQEIVKEMEEVSGEIFRRFF</sequence>
<evidence type="ECO:0000256" key="1">
    <source>
        <dbReference type="ARBA" id="ARBA00004604"/>
    </source>
</evidence>
<evidence type="ECO:0000256" key="4">
    <source>
        <dbReference type="ARBA" id="ARBA00022552"/>
    </source>
</evidence>
<name>A0AAP0F5L4_9MAGN</name>
<dbReference type="GO" id="GO:0000462">
    <property type="term" value="P:maturation of SSU-rRNA from tricistronic rRNA transcript (SSU-rRNA, 5.8S rRNA, LSU-rRNA)"/>
    <property type="evidence" value="ECO:0007669"/>
    <property type="project" value="TreeGrafter"/>
</dbReference>
<comment type="subcellular location">
    <subcellularLocation>
        <location evidence="1">Nucleus</location>
        <location evidence="1">Nucleolus</location>
    </subcellularLocation>
</comment>
<keyword evidence="7" id="KW-1133">Transmembrane helix</keyword>
<proteinExistence type="inferred from homology"/>
<dbReference type="GO" id="GO:0030686">
    <property type="term" value="C:90S preribosome"/>
    <property type="evidence" value="ECO:0007669"/>
    <property type="project" value="TreeGrafter"/>
</dbReference>
<evidence type="ECO:0000313" key="9">
    <source>
        <dbReference type="EMBL" id="KAK9102857.1"/>
    </source>
</evidence>
<dbReference type="InterPro" id="IPR040191">
    <property type="entry name" value="UTP10"/>
</dbReference>
<feature type="transmembrane region" description="Helical" evidence="7">
    <location>
        <begin position="1713"/>
        <end position="1737"/>
    </location>
</feature>
<feature type="domain" description="BP28 C-terminal" evidence="8">
    <location>
        <begin position="1805"/>
        <end position="1976"/>
    </location>
</feature>
<evidence type="ECO:0000256" key="5">
    <source>
        <dbReference type="ARBA" id="ARBA00023242"/>
    </source>
</evidence>
<dbReference type="InterPro" id="IPR016024">
    <property type="entry name" value="ARM-type_fold"/>
</dbReference>
<feature type="transmembrane region" description="Helical" evidence="7">
    <location>
        <begin position="1336"/>
        <end position="1361"/>
    </location>
</feature>
<accession>A0AAP0F5L4</accession>